<gene>
    <name evidence="3" type="ORF">CUC15_11665</name>
</gene>
<keyword evidence="1" id="KW-0812">Transmembrane</keyword>
<dbReference type="EMBL" id="CP024848">
    <property type="protein sequence ID" value="AXI09539.1"/>
    <property type="molecule type" value="Genomic_DNA"/>
</dbReference>
<dbReference type="OrthoDB" id="2703555at2"/>
<organism evidence="3 4">
    <name type="scientific">Oceanobacillus zhaokaii</name>
    <dbReference type="NCBI Taxonomy" id="2052660"/>
    <lineage>
        <taxon>Bacteria</taxon>
        <taxon>Bacillati</taxon>
        <taxon>Bacillota</taxon>
        <taxon>Bacilli</taxon>
        <taxon>Bacillales</taxon>
        <taxon>Bacillaceae</taxon>
        <taxon>Oceanobacillus</taxon>
    </lineage>
</organism>
<evidence type="ECO:0000313" key="3">
    <source>
        <dbReference type="EMBL" id="AXI09539.1"/>
    </source>
</evidence>
<evidence type="ECO:0000256" key="1">
    <source>
        <dbReference type="SAM" id="Phobius"/>
    </source>
</evidence>
<evidence type="ECO:0000313" key="4">
    <source>
        <dbReference type="Proteomes" id="UP000253908"/>
    </source>
</evidence>
<name>A0A345PHQ9_9BACI</name>
<dbReference type="Pfam" id="PF07811">
    <property type="entry name" value="TadE"/>
    <property type="match status" value="1"/>
</dbReference>
<feature type="transmembrane region" description="Helical" evidence="1">
    <location>
        <begin position="35"/>
        <end position="55"/>
    </location>
</feature>
<dbReference type="InterPro" id="IPR012495">
    <property type="entry name" value="TadE-like_dom"/>
</dbReference>
<sequence>MVHLKGLTKKMNFMKKKLSKIMKDDDGAFTIEASLVFPILLMLTLSFILFAIVIYQQSVLHYSANTVAERVAFVWDNSDKDIDTGAFDKYTTFDGGDGLYWRLTNDQYLSQFGIDIFSSGGATIQIGSVAGGSLPQQKLGRITTDILPAGATGEVQYINGLAGSEIIVTLKSPLNLPAFISDLFGINEIETQVSHVVVEPTEFIRTTDLVIYAVELLKDNSGYITKFINKK</sequence>
<proteinExistence type="predicted"/>
<keyword evidence="4" id="KW-1185">Reference proteome</keyword>
<accession>A0A345PHQ9</accession>
<protein>
    <recommendedName>
        <fullName evidence="2">TadE-like domain-containing protein</fullName>
    </recommendedName>
</protein>
<keyword evidence="1" id="KW-0472">Membrane</keyword>
<evidence type="ECO:0000259" key="2">
    <source>
        <dbReference type="Pfam" id="PF07811"/>
    </source>
</evidence>
<dbReference type="KEGG" id="ocn:CUC15_11665"/>
<feature type="domain" description="TadE-like" evidence="2">
    <location>
        <begin position="27"/>
        <end position="68"/>
    </location>
</feature>
<dbReference type="Proteomes" id="UP000253908">
    <property type="component" value="Chromosome"/>
</dbReference>
<dbReference type="AlphaFoldDB" id="A0A345PHQ9"/>
<reference evidence="4" key="1">
    <citation type="submission" date="2017-11" db="EMBL/GenBank/DDBJ databases">
        <authorList>
            <person name="Zhu W."/>
        </authorList>
    </citation>
    <scope>NUCLEOTIDE SEQUENCE [LARGE SCALE GENOMIC DNA]</scope>
    <source>
        <strain evidence="4">160</strain>
    </source>
</reference>
<keyword evidence="1" id="KW-1133">Transmembrane helix</keyword>